<dbReference type="Pfam" id="PF25512">
    <property type="entry name" value="zf-CCCH_AtC3H23"/>
    <property type="match status" value="1"/>
</dbReference>
<keyword evidence="3 6" id="KW-0863">Zinc-finger</keyword>
<keyword evidence="10" id="KW-1185">Reference proteome</keyword>
<dbReference type="InterPro" id="IPR002110">
    <property type="entry name" value="Ankyrin_rpt"/>
</dbReference>
<dbReference type="Pfam" id="PF18044">
    <property type="entry name" value="zf-CCCH_4"/>
    <property type="match status" value="1"/>
</dbReference>
<sequence>MCPGPRRPSPPPAGTGSDARNPSLEAAALLLELSASDDLSTFKRAVEDAGVPIDAAAPWYCRSSAGAMAYQLRTPLMIAALYGSTSVMGYILSARPAEAARRAASDGATALHCAAAGGSEGSLEAAKLLIATSPEVIDAVDASGNRPGDIVARQFWNPAFKSLEVILRSPTCPRGSSPIKEEVVAKVGEKKEYSQSPDLALPDINSGIYITDEFRMYAFKIKPCSRAYSHDWTECPFAHPGENARRRDPRKHSYSCVPCPEFRKGSCRNGDACEYAHGVFESWLHPAQYRTRLCKDETGCNRRVCFFAHKVDELRTVNPSAASMTGTAAFPSPKSSPHPGVSSMDMATALLLMQQSGSPASSQTGSVATSTALQLPSNRLNTSKSARNMEVDLELLGLEGYQKKLIDDVRRTNSFAAAGATDYNYLLGSVDPSLLNKLQGLSVRSMQPSQLLSSYGSSSSASPTATASSSFGLDHSTAKAIMNSRASAFAKRSLSFCDRGASAGRQSTLSAMTTATIAPPAVSDWRSPDGKLDWSVQGEELSKLKKSASFAFRNNQAVHGGVSLTPGSNEPDVSWVTSLVKDGPPVAPVGRISAGKQHQKGYPLKDGGNSHSSGFFYPWVEDKILA</sequence>
<dbReference type="FunFam" id="3.30.1370.210:FF:000009">
    <property type="entry name" value="Zinc finger CCCH domain-containing protein 66"/>
    <property type="match status" value="1"/>
</dbReference>
<dbReference type="InterPro" id="IPR041367">
    <property type="entry name" value="Znf-CCCH_4"/>
</dbReference>
<feature type="region of interest" description="Disordered" evidence="7">
    <location>
        <begin position="1"/>
        <end position="20"/>
    </location>
</feature>
<evidence type="ECO:0000313" key="9">
    <source>
        <dbReference type="EMBL" id="KAG6491604.1"/>
    </source>
</evidence>
<dbReference type="InterPro" id="IPR000571">
    <property type="entry name" value="Znf_CCCH"/>
</dbReference>
<evidence type="ECO:0000256" key="4">
    <source>
        <dbReference type="ARBA" id="ARBA00022833"/>
    </source>
</evidence>
<dbReference type="PANTHER" id="PTHR14493">
    <property type="entry name" value="UNKEMPT FAMILY MEMBER"/>
    <property type="match status" value="1"/>
</dbReference>
<dbReference type="Pfam" id="PF12796">
    <property type="entry name" value="Ank_2"/>
    <property type="match status" value="1"/>
</dbReference>
<dbReference type="InterPro" id="IPR045234">
    <property type="entry name" value="Unkempt-like"/>
</dbReference>
<dbReference type="SMART" id="SM00356">
    <property type="entry name" value="ZnF_C3H1"/>
    <property type="match status" value="2"/>
</dbReference>
<evidence type="ECO:0000256" key="1">
    <source>
        <dbReference type="ARBA" id="ARBA00022723"/>
    </source>
</evidence>
<dbReference type="GO" id="GO:0008270">
    <property type="term" value="F:zinc ion binding"/>
    <property type="evidence" value="ECO:0007669"/>
    <property type="project" value="UniProtKB-KW"/>
</dbReference>
<evidence type="ECO:0000256" key="5">
    <source>
        <dbReference type="ARBA" id="ARBA00023125"/>
    </source>
</evidence>
<dbReference type="OrthoDB" id="410307at2759"/>
<dbReference type="SMART" id="SM00248">
    <property type="entry name" value="ANK"/>
    <property type="match status" value="2"/>
</dbReference>
<reference evidence="9 10" key="1">
    <citation type="submission" date="2020-08" db="EMBL/GenBank/DDBJ databases">
        <title>Plant Genome Project.</title>
        <authorList>
            <person name="Zhang R.-G."/>
        </authorList>
    </citation>
    <scope>NUCLEOTIDE SEQUENCE [LARGE SCALE GENOMIC DNA]</scope>
    <source>
        <tissue evidence="9">Rhizome</tissue>
    </source>
</reference>
<evidence type="ECO:0000259" key="8">
    <source>
        <dbReference type="PROSITE" id="PS50103"/>
    </source>
</evidence>
<keyword evidence="5" id="KW-0238">DNA-binding</keyword>
<dbReference type="EMBL" id="JACMSC010000013">
    <property type="protein sequence ID" value="KAG6491604.1"/>
    <property type="molecule type" value="Genomic_DNA"/>
</dbReference>
<evidence type="ECO:0000256" key="2">
    <source>
        <dbReference type="ARBA" id="ARBA00022737"/>
    </source>
</evidence>
<feature type="zinc finger region" description="C3H1-type" evidence="6">
    <location>
        <begin position="253"/>
        <end position="280"/>
    </location>
</feature>
<dbReference type="InterPro" id="IPR057444">
    <property type="entry name" value="Znf-CCCH_AtC3H23-like"/>
</dbReference>
<evidence type="ECO:0000256" key="7">
    <source>
        <dbReference type="SAM" id="MobiDB-lite"/>
    </source>
</evidence>
<feature type="domain" description="C3H1-type" evidence="8">
    <location>
        <begin position="253"/>
        <end position="280"/>
    </location>
</feature>
<evidence type="ECO:0000256" key="6">
    <source>
        <dbReference type="PROSITE-ProRule" id="PRU00723"/>
    </source>
</evidence>
<dbReference type="AlphaFoldDB" id="A0A8J5FQ31"/>
<organism evidence="9 10">
    <name type="scientific">Zingiber officinale</name>
    <name type="common">Ginger</name>
    <name type="synonym">Amomum zingiber</name>
    <dbReference type="NCBI Taxonomy" id="94328"/>
    <lineage>
        <taxon>Eukaryota</taxon>
        <taxon>Viridiplantae</taxon>
        <taxon>Streptophyta</taxon>
        <taxon>Embryophyta</taxon>
        <taxon>Tracheophyta</taxon>
        <taxon>Spermatophyta</taxon>
        <taxon>Magnoliopsida</taxon>
        <taxon>Liliopsida</taxon>
        <taxon>Zingiberales</taxon>
        <taxon>Zingiberaceae</taxon>
        <taxon>Zingiber</taxon>
    </lineage>
</organism>
<name>A0A8J5FQ31_ZINOF</name>
<evidence type="ECO:0000256" key="3">
    <source>
        <dbReference type="ARBA" id="ARBA00022771"/>
    </source>
</evidence>
<dbReference type="PANTHER" id="PTHR14493:SF87">
    <property type="entry name" value="ZINC FINGER CCCH DOMAIN-CONTAINING PROTEIN 66"/>
    <property type="match status" value="1"/>
</dbReference>
<evidence type="ECO:0000313" key="10">
    <source>
        <dbReference type="Proteomes" id="UP000734854"/>
    </source>
</evidence>
<keyword evidence="1 6" id="KW-0479">Metal-binding</keyword>
<comment type="caution">
    <text evidence="9">The sequence shown here is derived from an EMBL/GenBank/DDBJ whole genome shotgun (WGS) entry which is preliminary data.</text>
</comment>
<dbReference type="GO" id="GO:0003677">
    <property type="term" value="F:DNA binding"/>
    <property type="evidence" value="ECO:0007669"/>
    <property type="project" value="UniProtKB-KW"/>
</dbReference>
<proteinExistence type="predicted"/>
<keyword evidence="4 6" id="KW-0862">Zinc</keyword>
<dbReference type="PROSITE" id="PS50103">
    <property type="entry name" value="ZF_C3H1"/>
    <property type="match status" value="1"/>
</dbReference>
<keyword evidence="2" id="KW-0677">Repeat</keyword>
<feature type="compositionally biased region" description="Pro residues" evidence="7">
    <location>
        <begin position="1"/>
        <end position="13"/>
    </location>
</feature>
<protein>
    <recommendedName>
        <fullName evidence="8">C3H1-type domain-containing protein</fullName>
    </recommendedName>
</protein>
<dbReference type="Proteomes" id="UP000734854">
    <property type="component" value="Unassembled WGS sequence"/>
</dbReference>
<accession>A0A8J5FQ31</accession>
<gene>
    <name evidence="9" type="ORF">ZIOFF_046536</name>
</gene>